<evidence type="ECO:0000256" key="1">
    <source>
        <dbReference type="SAM" id="MobiDB-lite"/>
    </source>
</evidence>
<feature type="region of interest" description="Disordered" evidence="1">
    <location>
        <begin position="100"/>
        <end position="122"/>
    </location>
</feature>
<dbReference type="GeneID" id="108737037"/>
<protein>
    <submittedName>
        <fullName evidence="3">Outer dense fiber protein 3-like</fullName>
    </submittedName>
</protein>
<dbReference type="Pfam" id="PF07004">
    <property type="entry name" value="SHIPPO-rpt"/>
    <property type="match status" value="2"/>
</dbReference>
<organism evidence="2 3">
    <name type="scientific">Agrilus planipennis</name>
    <name type="common">Emerald ash borer</name>
    <name type="synonym">Agrilus marcopoli</name>
    <dbReference type="NCBI Taxonomy" id="224129"/>
    <lineage>
        <taxon>Eukaryota</taxon>
        <taxon>Metazoa</taxon>
        <taxon>Ecdysozoa</taxon>
        <taxon>Arthropoda</taxon>
        <taxon>Hexapoda</taxon>
        <taxon>Insecta</taxon>
        <taxon>Pterygota</taxon>
        <taxon>Neoptera</taxon>
        <taxon>Endopterygota</taxon>
        <taxon>Coleoptera</taxon>
        <taxon>Polyphaga</taxon>
        <taxon>Elateriformia</taxon>
        <taxon>Buprestoidea</taxon>
        <taxon>Buprestidae</taxon>
        <taxon>Agrilinae</taxon>
        <taxon>Agrilus</taxon>
    </lineage>
</organism>
<dbReference type="InterPro" id="IPR051291">
    <property type="entry name" value="CIMAP"/>
</dbReference>
<dbReference type="Proteomes" id="UP000192223">
    <property type="component" value="Unplaced"/>
</dbReference>
<dbReference type="KEGG" id="apln:108737037"/>
<keyword evidence="2" id="KW-1185">Reference proteome</keyword>
<gene>
    <name evidence="3" type="primary">LOC108737037</name>
</gene>
<dbReference type="AlphaFoldDB" id="A0A7F5RN31"/>
<dbReference type="PANTHER" id="PTHR21580">
    <property type="entry name" value="SHIPPO-1-RELATED"/>
    <property type="match status" value="1"/>
</dbReference>
<reference evidence="3" key="1">
    <citation type="submission" date="2025-08" db="UniProtKB">
        <authorList>
            <consortium name="RefSeq"/>
        </authorList>
    </citation>
    <scope>IDENTIFICATION</scope>
    <source>
        <tissue evidence="3">Entire body</tissue>
    </source>
</reference>
<evidence type="ECO:0000313" key="2">
    <source>
        <dbReference type="Proteomes" id="UP000192223"/>
    </source>
</evidence>
<sequence>MCSTFKTPGPQYELRPVVGYNKHCLSKLRNPQFSFGLKLGGCGASTGPGPKYSLGRYTRYGKATPPAFSIYSRPKGCRGFQTPGPPTYKAELVPRMKEPRPPAYSIRSRQKGFTPFNTPGPNQYDLPTTIGPKIPDLVAKPAYSLAGRQKACGAEGSPGPAKYPAVNLNVTKTKLPQYGLRLKPPLAGKPIGPGPAAYMIKSKFQGGFSLRSRVCAIPYITAEDNMPCVND</sequence>
<accession>A0A7F5RN31</accession>
<dbReference type="GO" id="GO:0005856">
    <property type="term" value="C:cytoskeleton"/>
    <property type="evidence" value="ECO:0007669"/>
    <property type="project" value="TreeGrafter"/>
</dbReference>
<evidence type="ECO:0000313" key="3">
    <source>
        <dbReference type="RefSeq" id="XP_025837433.1"/>
    </source>
</evidence>
<proteinExistence type="predicted"/>
<dbReference type="PANTHER" id="PTHR21580:SF28">
    <property type="entry name" value="BOREALIN N-TERMINAL DOMAIN-CONTAINING PROTEIN-RELATED"/>
    <property type="match status" value="1"/>
</dbReference>
<dbReference type="InParanoid" id="A0A7F5RN31"/>
<dbReference type="OrthoDB" id="429991at2759"/>
<dbReference type="InterPro" id="IPR010736">
    <property type="entry name" value="SHIPPO-rpt"/>
</dbReference>
<dbReference type="RefSeq" id="XP_025837433.1">
    <property type="nucleotide sequence ID" value="XM_025981648.1"/>
</dbReference>
<name>A0A7F5RN31_AGRPL</name>